<proteinExistence type="predicted"/>
<feature type="chain" id="PRO_5037862244" evidence="2">
    <location>
        <begin position="28"/>
        <end position="60"/>
    </location>
</feature>
<evidence type="ECO:0000313" key="3">
    <source>
        <dbReference type="Proteomes" id="UP000887565"/>
    </source>
</evidence>
<dbReference type="Proteomes" id="UP000887565">
    <property type="component" value="Unplaced"/>
</dbReference>
<feature type="compositionally biased region" description="Polar residues" evidence="1">
    <location>
        <begin position="39"/>
        <end position="49"/>
    </location>
</feature>
<reference evidence="4" key="1">
    <citation type="submission" date="2022-11" db="UniProtKB">
        <authorList>
            <consortium name="WormBaseParasite"/>
        </authorList>
    </citation>
    <scope>IDENTIFICATION</scope>
</reference>
<evidence type="ECO:0000256" key="1">
    <source>
        <dbReference type="SAM" id="MobiDB-lite"/>
    </source>
</evidence>
<sequence>MTTNSSHASSHSSKVLFAMWALPMSSATPMANPSDAPGYSQQTSTTNMVMPSKEVTTAAP</sequence>
<feature type="signal peptide" evidence="2">
    <location>
        <begin position="1"/>
        <end position="27"/>
    </location>
</feature>
<feature type="region of interest" description="Disordered" evidence="1">
    <location>
        <begin position="31"/>
        <end position="60"/>
    </location>
</feature>
<accession>A0A915IWB3</accession>
<dbReference type="AlphaFoldDB" id="A0A915IWB3"/>
<keyword evidence="2" id="KW-0732">Signal</keyword>
<protein>
    <submittedName>
        <fullName evidence="4">Uncharacterized protein</fullName>
    </submittedName>
</protein>
<evidence type="ECO:0000256" key="2">
    <source>
        <dbReference type="SAM" id="SignalP"/>
    </source>
</evidence>
<evidence type="ECO:0000313" key="4">
    <source>
        <dbReference type="WBParaSite" id="nRc.2.0.1.t18485-RA"/>
    </source>
</evidence>
<organism evidence="3 4">
    <name type="scientific">Romanomermis culicivorax</name>
    <name type="common">Nematode worm</name>
    <dbReference type="NCBI Taxonomy" id="13658"/>
    <lineage>
        <taxon>Eukaryota</taxon>
        <taxon>Metazoa</taxon>
        <taxon>Ecdysozoa</taxon>
        <taxon>Nematoda</taxon>
        <taxon>Enoplea</taxon>
        <taxon>Dorylaimia</taxon>
        <taxon>Mermithida</taxon>
        <taxon>Mermithoidea</taxon>
        <taxon>Mermithidae</taxon>
        <taxon>Romanomermis</taxon>
    </lineage>
</organism>
<name>A0A915IWB3_ROMCU</name>
<keyword evidence="3" id="KW-1185">Reference proteome</keyword>
<dbReference type="WBParaSite" id="nRc.2.0.1.t18485-RA">
    <property type="protein sequence ID" value="nRc.2.0.1.t18485-RA"/>
    <property type="gene ID" value="nRc.2.0.1.g18485"/>
</dbReference>